<dbReference type="RefSeq" id="WP_140455791.1">
    <property type="nucleotide sequence ID" value="NZ_VFRP01000027.1"/>
</dbReference>
<accession>A0A501WD78</accession>
<gene>
    <name evidence="2" type="ORF">FJM51_19310</name>
</gene>
<dbReference type="CDD" id="cd00093">
    <property type="entry name" value="HTH_XRE"/>
    <property type="match status" value="1"/>
</dbReference>
<dbReference type="InterPro" id="IPR010982">
    <property type="entry name" value="Lambda_DNA-bd_dom_sf"/>
</dbReference>
<dbReference type="EMBL" id="VFRP01000027">
    <property type="protein sequence ID" value="TPE47903.1"/>
    <property type="molecule type" value="Genomic_DNA"/>
</dbReference>
<organism evidence="2 3">
    <name type="scientific">Amaricoccus solimangrovi</name>
    <dbReference type="NCBI Taxonomy" id="2589815"/>
    <lineage>
        <taxon>Bacteria</taxon>
        <taxon>Pseudomonadati</taxon>
        <taxon>Pseudomonadota</taxon>
        <taxon>Alphaproteobacteria</taxon>
        <taxon>Rhodobacterales</taxon>
        <taxon>Paracoccaceae</taxon>
        <taxon>Amaricoccus</taxon>
    </lineage>
</organism>
<dbReference type="SUPFAM" id="SSF47413">
    <property type="entry name" value="lambda repressor-like DNA-binding domains"/>
    <property type="match status" value="1"/>
</dbReference>
<dbReference type="Pfam" id="PF01381">
    <property type="entry name" value="HTH_3"/>
    <property type="match status" value="1"/>
</dbReference>
<dbReference type="InterPro" id="IPR001387">
    <property type="entry name" value="Cro/C1-type_HTH"/>
</dbReference>
<dbReference type="GO" id="GO:0003677">
    <property type="term" value="F:DNA binding"/>
    <property type="evidence" value="ECO:0007669"/>
    <property type="project" value="InterPro"/>
</dbReference>
<dbReference type="OrthoDB" id="407979at2"/>
<name>A0A501WD78_9RHOB</name>
<comment type="caution">
    <text evidence="2">The sequence shown here is derived from an EMBL/GenBank/DDBJ whole genome shotgun (WGS) entry which is preliminary data.</text>
</comment>
<evidence type="ECO:0000259" key="1">
    <source>
        <dbReference type="PROSITE" id="PS50943"/>
    </source>
</evidence>
<sequence length="106" mass="11511">MVTIPRAEYERLLEAAEDLADVKAFDRAIADGGEGMPHAVLARVIAGESPVMVLREWRGLSAAELARRAGLHRVQIHDIESGKRNGSVATMKRIAQALDVPLDDVV</sequence>
<dbReference type="PROSITE" id="PS50943">
    <property type="entry name" value="HTH_CROC1"/>
    <property type="match status" value="1"/>
</dbReference>
<protein>
    <submittedName>
        <fullName evidence="2">Helix-turn-helix transcriptional regulator</fullName>
    </submittedName>
</protein>
<feature type="domain" description="HTH cro/C1-type" evidence="1">
    <location>
        <begin position="54"/>
        <end position="105"/>
    </location>
</feature>
<dbReference type="Gene3D" id="1.10.260.40">
    <property type="entry name" value="lambda repressor-like DNA-binding domains"/>
    <property type="match status" value="1"/>
</dbReference>
<dbReference type="Proteomes" id="UP000319255">
    <property type="component" value="Unassembled WGS sequence"/>
</dbReference>
<proteinExistence type="predicted"/>
<dbReference type="AlphaFoldDB" id="A0A501WD78"/>
<reference evidence="2 3" key="1">
    <citation type="submission" date="2019-06" db="EMBL/GenBank/DDBJ databases">
        <title>A novel bacterium of genus Amaricoccus, isolated from marine sediment.</title>
        <authorList>
            <person name="Huang H."/>
            <person name="Mo K."/>
            <person name="Hu Y."/>
        </authorList>
    </citation>
    <scope>NUCLEOTIDE SEQUENCE [LARGE SCALE GENOMIC DNA]</scope>
    <source>
        <strain evidence="2 3">HB172011</strain>
    </source>
</reference>
<evidence type="ECO:0000313" key="3">
    <source>
        <dbReference type="Proteomes" id="UP000319255"/>
    </source>
</evidence>
<dbReference type="SMART" id="SM00530">
    <property type="entry name" value="HTH_XRE"/>
    <property type="match status" value="1"/>
</dbReference>
<evidence type="ECO:0000313" key="2">
    <source>
        <dbReference type="EMBL" id="TPE47903.1"/>
    </source>
</evidence>
<keyword evidence="3" id="KW-1185">Reference proteome</keyword>